<accession>A0ABT1DI04</accession>
<keyword evidence="2" id="KW-1185">Reference proteome</keyword>
<evidence type="ECO:0000313" key="1">
    <source>
        <dbReference type="EMBL" id="MCO8270133.1"/>
    </source>
</evidence>
<sequence>MTYLMTAGDVIDLVRAGEKRGVELCVGGGWGVDALLGEQTREHADLDVWLPAGQFEKAVLALRDTGVDRLYPWPGDRPWNFVVHDGGRLRIDLHVYEMRADGAIHYGSAVGGESFPAAALGGSGVVGGVSVRCEAAEWSVRWHTGYPPREQDQHDVPLLCERFGISLPDGYQTSPLR</sequence>
<gene>
    <name evidence="1" type="ORF">M1L60_05945</name>
</gene>
<protein>
    <submittedName>
        <fullName evidence="1">Aminoglycoside nucleotidyltransferase</fullName>
    </submittedName>
</protein>
<reference evidence="1 2" key="1">
    <citation type="submission" date="2022-06" db="EMBL/GenBank/DDBJ databases">
        <title>New Species of the Genus Actinoplanes, ActinopZanes ferrugineus.</title>
        <authorList>
            <person name="Ding P."/>
        </authorList>
    </citation>
    <scope>NUCLEOTIDE SEQUENCE [LARGE SCALE GENOMIC DNA]</scope>
    <source>
        <strain evidence="1 2">TRM88003</strain>
    </source>
</reference>
<comment type="caution">
    <text evidence="1">The sequence shown here is derived from an EMBL/GenBank/DDBJ whole genome shotgun (WGS) entry which is preliminary data.</text>
</comment>
<organism evidence="1 2">
    <name type="scientific">Paractinoplanes aksuensis</name>
    <dbReference type="NCBI Taxonomy" id="2939490"/>
    <lineage>
        <taxon>Bacteria</taxon>
        <taxon>Bacillati</taxon>
        <taxon>Actinomycetota</taxon>
        <taxon>Actinomycetes</taxon>
        <taxon>Micromonosporales</taxon>
        <taxon>Micromonosporaceae</taxon>
        <taxon>Paractinoplanes</taxon>
    </lineage>
</organism>
<dbReference type="RefSeq" id="WP_253236257.1">
    <property type="nucleotide sequence ID" value="NZ_JAMYJR010000003.1"/>
</dbReference>
<dbReference type="Proteomes" id="UP001523369">
    <property type="component" value="Unassembled WGS sequence"/>
</dbReference>
<evidence type="ECO:0000313" key="2">
    <source>
        <dbReference type="Proteomes" id="UP001523369"/>
    </source>
</evidence>
<dbReference type="Gene3D" id="3.30.460.40">
    <property type="match status" value="1"/>
</dbReference>
<dbReference type="Pfam" id="PF10706">
    <property type="entry name" value="Aminoglyc_resit"/>
    <property type="match status" value="1"/>
</dbReference>
<proteinExistence type="predicted"/>
<name>A0ABT1DI04_9ACTN</name>
<dbReference type="EMBL" id="JAMYJR010000003">
    <property type="protein sequence ID" value="MCO8270133.1"/>
    <property type="molecule type" value="Genomic_DNA"/>
</dbReference>
<dbReference type="InterPro" id="IPR019646">
    <property type="entry name" value="Aminoglyc_AdlTrfase"/>
</dbReference>